<name>A0A8J5K074_HOMAM</name>
<reference evidence="7" key="1">
    <citation type="journal article" date="2021" name="Sci. Adv.">
        <title>The American lobster genome reveals insights on longevity, neural, and immune adaptations.</title>
        <authorList>
            <person name="Polinski J.M."/>
            <person name="Zimin A.V."/>
            <person name="Clark K.F."/>
            <person name="Kohn A.B."/>
            <person name="Sadowski N."/>
            <person name="Timp W."/>
            <person name="Ptitsyn A."/>
            <person name="Khanna P."/>
            <person name="Romanova D.Y."/>
            <person name="Williams P."/>
            <person name="Greenwood S.J."/>
            <person name="Moroz L.L."/>
            <person name="Walt D.R."/>
            <person name="Bodnar A.G."/>
        </authorList>
    </citation>
    <scope>NUCLEOTIDE SEQUENCE</scope>
    <source>
        <strain evidence="7">GMGI-L3</strain>
    </source>
</reference>
<dbReference type="SUPFAM" id="SSF81419">
    <property type="entry name" value="Mitochondrial cytochrome c oxidase subunit VIIa"/>
    <property type="match status" value="1"/>
</dbReference>
<keyword evidence="8" id="KW-1185">Reference proteome</keyword>
<keyword evidence="5 6" id="KW-0472">Membrane</keyword>
<evidence type="ECO:0000313" key="7">
    <source>
        <dbReference type="EMBL" id="KAG7162639.1"/>
    </source>
</evidence>
<organism evidence="7 8">
    <name type="scientific">Homarus americanus</name>
    <name type="common">American lobster</name>
    <dbReference type="NCBI Taxonomy" id="6706"/>
    <lineage>
        <taxon>Eukaryota</taxon>
        <taxon>Metazoa</taxon>
        <taxon>Ecdysozoa</taxon>
        <taxon>Arthropoda</taxon>
        <taxon>Crustacea</taxon>
        <taxon>Multicrustacea</taxon>
        <taxon>Malacostraca</taxon>
        <taxon>Eumalacostraca</taxon>
        <taxon>Eucarida</taxon>
        <taxon>Decapoda</taxon>
        <taxon>Pleocyemata</taxon>
        <taxon>Astacidea</taxon>
        <taxon>Nephropoidea</taxon>
        <taxon>Nephropidae</taxon>
        <taxon>Homarus</taxon>
    </lineage>
</organism>
<dbReference type="GO" id="GO:0005743">
    <property type="term" value="C:mitochondrial inner membrane"/>
    <property type="evidence" value="ECO:0007669"/>
    <property type="project" value="UniProtKB-SubCell"/>
</dbReference>
<sequence length="166" mass="18220">HGRTGTATAILTAGEQQTYKLQDEYSSLSPSEFQTSSADASTELITQEGCRLSAQKFYPITTLFGKKCPICGTSVLFIVSRNIPDTLVRTFATGSARRAVKTETHPGYQKMRTKMFDYQIDNGVPIHLKGGVADNMLFLSTLILNGIGFGMCLHFFYGMAFPKKAT</sequence>
<comment type="similarity">
    <text evidence="2">Belongs to the cytochrome c oxidase VIIa family.</text>
</comment>
<evidence type="ECO:0000256" key="2">
    <source>
        <dbReference type="ARBA" id="ARBA00009331"/>
    </source>
</evidence>
<dbReference type="GO" id="GO:0006123">
    <property type="term" value="P:mitochondrial electron transport, cytochrome c to oxygen"/>
    <property type="evidence" value="ECO:0007669"/>
    <property type="project" value="InterPro"/>
</dbReference>
<evidence type="ECO:0000256" key="4">
    <source>
        <dbReference type="ARBA" id="ARBA00023128"/>
    </source>
</evidence>
<keyword evidence="3" id="KW-0999">Mitochondrion inner membrane</keyword>
<evidence type="ECO:0000256" key="6">
    <source>
        <dbReference type="SAM" id="Phobius"/>
    </source>
</evidence>
<accession>A0A8J5K074</accession>
<dbReference type="InterPro" id="IPR003177">
    <property type="entry name" value="Cytc_oxidase_su7a_met"/>
</dbReference>
<dbReference type="GO" id="GO:0045277">
    <property type="term" value="C:respiratory chain complex IV"/>
    <property type="evidence" value="ECO:0007669"/>
    <property type="project" value="InterPro"/>
</dbReference>
<dbReference type="Proteomes" id="UP000747542">
    <property type="component" value="Unassembled WGS sequence"/>
</dbReference>
<dbReference type="InterPro" id="IPR036539">
    <property type="entry name" value="Cyt_c_oxidase_su7a_sf"/>
</dbReference>
<evidence type="ECO:0000256" key="1">
    <source>
        <dbReference type="ARBA" id="ARBA00004273"/>
    </source>
</evidence>
<dbReference type="GO" id="GO:0002082">
    <property type="term" value="P:regulation of oxidative phosphorylation"/>
    <property type="evidence" value="ECO:0007669"/>
    <property type="project" value="TreeGrafter"/>
</dbReference>
<feature type="non-terminal residue" evidence="7">
    <location>
        <position position="1"/>
    </location>
</feature>
<keyword evidence="6" id="KW-0812">Transmembrane</keyword>
<comment type="caution">
    <text evidence="7">The sequence shown here is derived from an EMBL/GenBank/DDBJ whole genome shotgun (WGS) entry which is preliminary data.</text>
</comment>
<dbReference type="Gene3D" id="4.10.91.10">
    <property type="entry name" value="Cytochrome c oxidase, subunit VIIa"/>
    <property type="match status" value="1"/>
</dbReference>
<gene>
    <name evidence="7" type="primary">Cox7A-L</name>
    <name evidence="7" type="ORF">Hamer_G019354</name>
</gene>
<proteinExistence type="inferred from homology"/>
<protein>
    <submittedName>
        <fullName evidence="7">Cytochrome c oxidase subunit 7A-like</fullName>
    </submittedName>
</protein>
<dbReference type="PANTHER" id="PTHR10510:SF11">
    <property type="entry name" value="CYTOCHROME C OXIDASE SUBUNIT 7A, MITOCHONDRIAL"/>
    <property type="match status" value="1"/>
</dbReference>
<feature type="transmembrane region" description="Helical" evidence="6">
    <location>
        <begin position="136"/>
        <end position="157"/>
    </location>
</feature>
<dbReference type="AlphaFoldDB" id="A0A8J5K074"/>
<evidence type="ECO:0000256" key="5">
    <source>
        <dbReference type="ARBA" id="ARBA00023136"/>
    </source>
</evidence>
<dbReference type="GO" id="GO:0097250">
    <property type="term" value="P:mitochondrial respirasome assembly"/>
    <property type="evidence" value="ECO:0007669"/>
    <property type="project" value="TreeGrafter"/>
</dbReference>
<evidence type="ECO:0000313" key="8">
    <source>
        <dbReference type="Proteomes" id="UP000747542"/>
    </source>
</evidence>
<dbReference type="EMBL" id="JAHLQT010027477">
    <property type="protein sequence ID" value="KAG7162639.1"/>
    <property type="molecule type" value="Genomic_DNA"/>
</dbReference>
<evidence type="ECO:0000256" key="3">
    <source>
        <dbReference type="ARBA" id="ARBA00022792"/>
    </source>
</evidence>
<dbReference type="PANTHER" id="PTHR10510">
    <property type="entry name" value="CYTOCHROME C OXIDASE POLYPEPTIDE 7A"/>
    <property type="match status" value="1"/>
</dbReference>
<keyword evidence="4" id="KW-0496">Mitochondrion</keyword>
<comment type="subcellular location">
    <subcellularLocation>
        <location evidence="1">Mitochondrion inner membrane</location>
    </subcellularLocation>
</comment>
<keyword evidence="6" id="KW-1133">Transmembrane helix</keyword>